<reference evidence="1 2" key="1">
    <citation type="submission" date="2014-04" db="EMBL/GenBank/DDBJ databases">
        <title>Evolutionary Origins and Diversification of the Mycorrhizal Mutualists.</title>
        <authorList>
            <consortium name="DOE Joint Genome Institute"/>
            <consortium name="Mycorrhizal Genomics Consortium"/>
            <person name="Kohler A."/>
            <person name="Kuo A."/>
            <person name="Nagy L.G."/>
            <person name="Floudas D."/>
            <person name="Copeland A."/>
            <person name="Barry K.W."/>
            <person name="Cichocki N."/>
            <person name="Veneault-Fourrey C."/>
            <person name="LaButti K."/>
            <person name="Lindquist E.A."/>
            <person name="Lipzen A."/>
            <person name="Lundell T."/>
            <person name="Morin E."/>
            <person name="Murat C."/>
            <person name="Riley R."/>
            <person name="Ohm R."/>
            <person name="Sun H."/>
            <person name="Tunlid A."/>
            <person name="Henrissat B."/>
            <person name="Grigoriev I.V."/>
            <person name="Hibbett D.S."/>
            <person name="Martin F."/>
        </authorList>
    </citation>
    <scope>NUCLEOTIDE SEQUENCE [LARGE SCALE GENOMIC DNA]</scope>
    <source>
        <strain evidence="1 2">MD-312</strain>
    </source>
</reference>
<dbReference type="EMBL" id="KN839849">
    <property type="protein sequence ID" value="KIJ63912.1"/>
    <property type="molecule type" value="Genomic_DNA"/>
</dbReference>
<evidence type="ECO:0000313" key="2">
    <source>
        <dbReference type="Proteomes" id="UP000053820"/>
    </source>
</evidence>
<proteinExistence type="predicted"/>
<organism evidence="1 2">
    <name type="scientific">Hydnomerulius pinastri MD-312</name>
    <dbReference type="NCBI Taxonomy" id="994086"/>
    <lineage>
        <taxon>Eukaryota</taxon>
        <taxon>Fungi</taxon>
        <taxon>Dikarya</taxon>
        <taxon>Basidiomycota</taxon>
        <taxon>Agaricomycotina</taxon>
        <taxon>Agaricomycetes</taxon>
        <taxon>Agaricomycetidae</taxon>
        <taxon>Boletales</taxon>
        <taxon>Boletales incertae sedis</taxon>
        <taxon>Leucogyrophana</taxon>
    </lineage>
</organism>
<gene>
    <name evidence="1" type="ORF">HYDPIDRAFT_112863</name>
</gene>
<evidence type="ECO:0000313" key="1">
    <source>
        <dbReference type="EMBL" id="KIJ63912.1"/>
    </source>
</evidence>
<keyword evidence="2" id="KW-1185">Reference proteome</keyword>
<name>A0A0C9WF50_9AGAM</name>
<protein>
    <submittedName>
        <fullName evidence="1">Uncharacterized protein</fullName>
    </submittedName>
</protein>
<dbReference type="AlphaFoldDB" id="A0A0C9WF50"/>
<dbReference type="Proteomes" id="UP000053820">
    <property type="component" value="Unassembled WGS sequence"/>
</dbReference>
<dbReference type="HOGENOM" id="CLU_2606337_0_0_1"/>
<accession>A0A0C9WF50</accession>
<sequence length="79" mass="9017">MLVSPINSHRAEGMNVWLEFGYFEWLKYARPWVKLVDTEEPFFSVNVIEGNPEPRSSPVCAILEDIIDVLFSILTVSSS</sequence>